<dbReference type="InterPro" id="IPR012545">
    <property type="entry name" value="DUF1697"/>
</dbReference>
<accession>A0ABS2PR52</accession>
<dbReference type="EMBL" id="JAFBEH010000012">
    <property type="protein sequence ID" value="MBM7642470.1"/>
    <property type="molecule type" value="Genomic_DNA"/>
</dbReference>
<dbReference type="Proteomes" id="UP000697472">
    <property type="component" value="Unassembled WGS sequence"/>
</dbReference>
<proteinExistence type="predicted"/>
<organism evidence="1 2">
    <name type="scientific">Streptococcus loxodontisalivarius</name>
    <dbReference type="NCBI Taxonomy" id="1349415"/>
    <lineage>
        <taxon>Bacteria</taxon>
        <taxon>Bacillati</taxon>
        <taxon>Bacillota</taxon>
        <taxon>Bacilli</taxon>
        <taxon>Lactobacillales</taxon>
        <taxon>Streptococcaceae</taxon>
        <taxon>Streptococcus</taxon>
    </lineage>
</organism>
<sequence>MRYCLLLRGINVGGKNKVVMAELKALLAEQGYEDVASYINSGNLFFTSSKPEPDLKEELEHLLAQHYPFVTQFSFFNQEAYEVERQQLPAWWQEDLARKDTLFYTQAVTRQLLEQELSGLPMGDEVLYLGDLAAYWGKFDEASYAKTAYHKHFIKTKTYKQVTIRNHKTFAKLADFLEK</sequence>
<reference evidence="1 2" key="1">
    <citation type="submission" date="2021-01" db="EMBL/GenBank/DDBJ databases">
        <title>Genomic Encyclopedia of Type Strains, Phase IV (KMG-IV): sequencing the most valuable type-strain genomes for metagenomic binning, comparative biology and taxonomic classification.</title>
        <authorList>
            <person name="Goeker M."/>
        </authorList>
    </citation>
    <scope>NUCLEOTIDE SEQUENCE [LARGE SCALE GENOMIC DNA]</scope>
    <source>
        <strain evidence="1 2">DSM 27382</strain>
    </source>
</reference>
<evidence type="ECO:0000313" key="1">
    <source>
        <dbReference type="EMBL" id="MBM7642470.1"/>
    </source>
</evidence>
<dbReference type="SUPFAM" id="SSF160379">
    <property type="entry name" value="SP0830-like"/>
    <property type="match status" value="1"/>
</dbReference>
<name>A0ABS2PR52_9STRE</name>
<comment type="caution">
    <text evidence="1">The sequence shown here is derived from an EMBL/GenBank/DDBJ whole genome shotgun (WGS) entry which is preliminary data.</text>
</comment>
<dbReference type="Gene3D" id="3.30.70.1280">
    <property type="entry name" value="SP0830-like domains"/>
    <property type="match status" value="1"/>
</dbReference>
<dbReference type="Gene3D" id="3.30.70.1260">
    <property type="entry name" value="bacterial protein sp0830 like"/>
    <property type="match status" value="1"/>
</dbReference>
<evidence type="ECO:0000313" key="2">
    <source>
        <dbReference type="Proteomes" id="UP000697472"/>
    </source>
</evidence>
<dbReference type="Pfam" id="PF08002">
    <property type="entry name" value="DUF1697"/>
    <property type="match status" value="1"/>
</dbReference>
<dbReference type="RefSeq" id="WP_205009316.1">
    <property type="nucleotide sequence ID" value="NZ_JAFBEH010000012.1"/>
</dbReference>
<protein>
    <submittedName>
        <fullName evidence="1">Uncharacterized protein (DUF1697 family)</fullName>
    </submittedName>
</protein>
<dbReference type="PIRSF" id="PIRSF008502">
    <property type="entry name" value="UCP008502"/>
    <property type="match status" value="1"/>
</dbReference>
<dbReference type="PANTHER" id="PTHR36439:SF1">
    <property type="entry name" value="DUF1697 DOMAIN-CONTAINING PROTEIN"/>
    <property type="match status" value="1"/>
</dbReference>
<dbReference type="PANTHER" id="PTHR36439">
    <property type="entry name" value="BLL4334 PROTEIN"/>
    <property type="match status" value="1"/>
</dbReference>
<gene>
    <name evidence="1" type="ORF">JOC28_000767</name>
</gene>
<keyword evidence="2" id="KW-1185">Reference proteome</keyword>